<name>A0A0R3X8N4_HYDTA</name>
<proteinExistence type="predicted"/>
<feature type="region of interest" description="Disordered" evidence="1">
    <location>
        <begin position="191"/>
        <end position="307"/>
    </location>
</feature>
<gene>
    <name evidence="2" type="ORF">TTAC_LOCUS9894</name>
</gene>
<sequence>MKVKERDEEATSTPLLASQHLIPAIWEAAFCYYVAQYISPGWLRSTVSLPPRVQVIERRRTSRVRSADGNSNSSTTDSPSDVFNSPLQRPRQLHPLNPTIADANEDYDPDFENLPMLSTLRDKVAVEAEAVLNQAVQMSLKVTSRGVTKLCRLFGGCLSSDTAQQIRESQAALFDKLDWTGDAITQALTTRNQHSELPSGGALTIRLTQAQPYNGRDTGRGRRPTAPTKLEMDGGDSSRDSSSRRNDSSVIDSEEEGEEAEEEEEEEEEEATSPSGFSSLHCDDEVHSTPGEEEDTGFGSSATGGTTKSAQQRLESVFFCRFLVGLSKRIIEEFVENREQTFAPPFNSITTYLNTSDGTFRGSLVINWETGTQVLNLTKAISKWMHNAGVQNHKEAMQLLYDFSRLMATPRQELLNTRLSGKKPSQQFVKHF</sequence>
<dbReference type="OrthoDB" id="10033291at2759"/>
<evidence type="ECO:0000256" key="1">
    <source>
        <dbReference type="SAM" id="MobiDB-lite"/>
    </source>
</evidence>
<reference evidence="2 3" key="2">
    <citation type="submission" date="2018-11" db="EMBL/GenBank/DDBJ databases">
        <authorList>
            <consortium name="Pathogen Informatics"/>
        </authorList>
    </citation>
    <scope>NUCLEOTIDE SEQUENCE [LARGE SCALE GENOMIC DNA]</scope>
</reference>
<evidence type="ECO:0000313" key="4">
    <source>
        <dbReference type="WBParaSite" id="TTAC_0000990901-mRNA-1"/>
    </source>
</evidence>
<accession>A0A0R3X8N4</accession>
<evidence type="ECO:0000313" key="2">
    <source>
        <dbReference type="EMBL" id="VDM34865.1"/>
    </source>
</evidence>
<feature type="compositionally biased region" description="Basic and acidic residues" evidence="1">
    <location>
        <begin position="230"/>
        <end position="247"/>
    </location>
</feature>
<feature type="compositionally biased region" description="Low complexity" evidence="1">
    <location>
        <begin position="70"/>
        <end position="81"/>
    </location>
</feature>
<dbReference type="Proteomes" id="UP000274429">
    <property type="component" value="Unassembled WGS sequence"/>
</dbReference>
<dbReference type="AlphaFoldDB" id="A0A0R3X8N4"/>
<organism evidence="4">
    <name type="scientific">Hydatigena taeniaeformis</name>
    <name type="common">Feline tapeworm</name>
    <name type="synonym">Taenia taeniaeformis</name>
    <dbReference type="NCBI Taxonomy" id="6205"/>
    <lineage>
        <taxon>Eukaryota</taxon>
        <taxon>Metazoa</taxon>
        <taxon>Spiralia</taxon>
        <taxon>Lophotrochozoa</taxon>
        <taxon>Platyhelminthes</taxon>
        <taxon>Cestoda</taxon>
        <taxon>Eucestoda</taxon>
        <taxon>Cyclophyllidea</taxon>
        <taxon>Taeniidae</taxon>
        <taxon>Hydatigera</taxon>
    </lineage>
</organism>
<dbReference type="STRING" id="6205.A0A0R3X8N4"/>
<feature type="compositionally biased region" description="Acidic residues" evidence="1">
    <location>
        <begin position="252"/>
        <end position="271"/>
    </location>
</feature>
<keyword evidence="3" id="KW-1185">Reference proteome</keyword>
<evidence type="ECO:0000313" key="3">
    <source>
        <dbReference type="Proteomes" id="UP000274429"/>
    </source>
</evidence>
<protein>
    <submittedName>
        <fullName evidence="2 4">Uncharacterized protein</fullName>
    </submittedName>
</protein>
<feature type="region of interest" description="Disordered" evidence="1">
    <location>
        <begin position="60"/>
        <end position="107"/>
    </location>
</feature>
<reference evidence="4" key="1">
    <citation type="submission" date="2017-02" db="UniProtKB">
        <authorList>
            <consortium name="WormBaseParasite"/>
        </authorList>
    </citation>
    <scope>IDENTIFICATION</scope>
</reference>
<dbReference type="WBParaSite" id="TTAC_0000990901-mRNA-1">
    <property type="protein sequence ID" value="TTAC_0000990901-mRNA-1"/>
    <property type="gene ID" value="TTAC_0000990901"/>
</dbReference>
<dbReference type="EMBL" id="UYWX01021138">
    <property type="protein sequence ID" value="VDM34865.1"/>
    <property type="molecule type" value="Genomic_DNA"/>
</dbReference>
<feature type="compositionally biased region" description="Low complexity" evidence="1">
    <location>
        <begin position="297"/>
        <end position="307"/>
    </location>
</feature>